<evidence type="ECO:0000259" key="1">
    <source>
        <dbReference type="PROSITE" id="PS51154"/>
    </source>
</evidence>
<dbReference type="AlphaFoldDB" id="A0A9N8DCW4"/>
<proteinExistence type="predicted"/>
<dbReference type="SUPFAM" id="SSF52949">
    <property type="entry name" value="Macro domain-like"/>
    <property type="match status" value="1"/>
</dbReference>
<protein>
    <submittedName>
        <fullName evidence="2">Macro domain-containing protein</fullName>
    </submittedName>
</protein>
<dbReference type="PANTHER" id="PTHR11106:SF27">
    <property type="entry name" value="MACRO DOMAIN-CONTAINING PROTEIN"/>
    <property type="match status" value="1"/>
</dbReference>
<dbReference type="Pfam" id="PF01661">
    <property type="entry name" value="Macro"/>
    <property type="match status" value="1"/>
</dbReference>
<name>A0A9N8DCW4_9STRA</name>
<accession>A0A9N8DCW4</accession>
<comment type="caution">
    <text evidence="2">The sequence shown here is derived from an EMBL/GenBank/DDBJ whole genome shotgun (WGS) entry which is preliminary data.</text>
</comment>
<feature type="domain" description="Macro" evidence="1">
    <location>
        <begin position="16"/>
        <end position="227"/>
    </location>
</feature>
<dbReference type="EMBL" id="CAICTM010000038">
    <property type="protein sequence ID" value="CAB9498449.1"/>
    <property type="molecule type" value="Genomic_DNA"/>
</dbReference>
<organism evidence="2 3">
    <name type="scientific">Seminavis robusta</name>
    <dbReference type="NCBI Taxonomy" id="568900"/>
    <lineage>
        <taxon>Eukaryota</taxon>
        <taxon>Sar</taxon>
        <taxon>Stramenopiles</taxon>
        <taxon>Ochrophyta</taxon>
        <taxon>Bacillariophyta</taxon>
        <taxon>Bacillariophyceae</taxon>
        <taxon>Bacillariophycidae</taxon>
        <taxon>Naviculales</taxon>
        <taxon>Naviculaceae</taxon>
        <taxon>Seminavis</taxon>
    </lineage>
</organism>
<dbReference type="PROSITE" id="PS51154">
    <property type="entry name" value="MACRO"/>
    <property type="match status" value="1"/>
</dbReference>
<dbReference type="InterPro" id="IPR043472">
    <property type="entry name" value="Macro_dom-like"/>
</dbReference>
<reference evidence="2" key="1">
    <citation type="submission" date="2020-06" db="EMBL/GenBank/DDBJ databases">
        <authorList>
            <consortium name="Plant Systems Biology data submission"/>
        </authorList>
    </citation>
    <scope>NUCLEOTIDE SEQUENCE</scope>
    <source>
        <strain evidence="2">D6</strain>
    </source>
</reference>
<sequence>MIRVISSGNLLSSGGVDAIKTYTLGPRELLIVEGSVLDYASRKGAIVNSAGPECLGGGGVDFAITNAGGAKLLEDRKALPIVEFQKGGVRIRCPYGQAKLTGPNRYGKISVPYVIHAVGPNYNHYEDNVEEADELLRSAYQSALNCTHITPQTNKKPIKKVAFSMISAGRYKGKQPVEHVLQIGVQAVVDWCQQQPHGQDNKLDIIILYAFNSTESNTLIKLCDSILGNEKVVRQQ</sequence>
<dbReference type="PANTHER" id="PTHR11106">
    <property type="entry name" value="GANGLIOSIDE INDUCED DIFFERENTIATION ASSOCIATED PROTEIN 2-RELATED"/>
    <property type="match status" value="1"/>
</dbReference>
<dbReference type="Gene3D" id="3.40.220.10">
    <property type="entry name" value="Leucine Aminopeptidase, subunit E, domain 1"/>
    <property type="match status" value="1"/>
</dbReference>
<dbReference type="InterPro" id="IPR002589">
    <property type="entry name" value="Macro_dom"/>
</dbReference>
<keyword evidence="3" id="KW-1185">Reference proteome</keyword>
<evidence type="ECO:0000313" key="2">
    <source>
        <dbReference type="EMBL" id="CAB9498449.1"/>
    </source>
</evidence>
<dbReference type="OrthoDB" id="6133115at2759"/>
<evidence type="ECO:0000313" key="3">
    <source>
        <dbReference type="Proteomes" id="UP001153069"/>
    </source>
</evidence>
<dbReference type="SMART" id="SM00506">
    <property type="entry name" value="A1pp"/>
    <property type="match status" value="1"/>
</dbReference>
<dbReference type="Proteomes" id="UP001153069">
    <property type="component" value="Unassembled WGS sequence"/>
</dbReference>
<gene>
    <name evidence="2" type="ORF">SEMRO_38_G023800.1</name>
</gene>